<organism evidence="1 2">
    <name type="scientific">Penicillium chrysogenum</name>
    <name type="common">Penicillium notatum</name>
    <dbReference type="NCBI Taxonomy" id="5076"/>
    <lineage>
        <taxon>Eukaryota</taxon>
        <taxon>Fungi</taxon>
        <taxon>Dikarya</taxon>
        <taxon>Ascomycota</taxon>
        <taxon>Pezizomycotina</taxon>
        <taxon>Eurotiomycetes</taxon>
        <taxon>Eurotiomycetidae</taxon>
        <taxon>Eurotiales</taxon>
        <taxon>Aspergillaceae</taxon>
        <taxon>Penicillium</taxon>
        <taxon>Penicillium chrysogenum species complex</taxon>
    </lineage>
</organism>
<dbReference type="Proteomes" id="UP001220256">
    <property type="component" value="Unassembled WGS sequence"/>
</dbReference>
<reference evidence="1 2" key="1">
    <citation type="journal article" date="2023" name="IMA Fungus">
        <title>Comparative genomic study of the Penicillium genus elucidates a diverse pangenome and 15 lateral gene transfer events.</title>
        <authorList>
            <person name="Petersen C."/>
            <person name="Sorensen T."/>
            <person name="Nielsen M.R."/>
            <person name="Sondergaard T.E."/>
            <person name="Sorensen J.L."/>
            <person name="Fitzpatrick D.A."/>
            <person name="Frisvad J.C."/>
            <person name="Nielsen K.L."/>
        </authorList>
    </citation>
    <scope>NUCLEOTIDE SEQUENCE [LARGE SCALE GENOMIC DNA]</scope>
    <source>
        <strain evidence="1 2">IBT 3361</strain>
    </source>
</reference>
<gene>
    <name evidence="1" type="ORF">N7505_005710</name>
</gene>
<evidence type="ECO:0000313" key="2">
    <source>
        <dbReference type="Proteomes" id="UP001220256"/>
    </source>
</evidence>
<dbReference type="EMBL" id="JAPVEB010000003">
    <property type="protein sequence ID" value="KAJ5269952.1"/>
    <property type="molecule type" value="Genomic_DNA"/>
</dbReference>
<protein>
    <submittedName>
        <fullName evidence="1">Uncharacterized protein</fullName>
    </submittedName>
</protein>
<keyword evidence="2" id="KW-1185">Reference proteome</keyword>
<proteinExistence type="predicted"/>
<evidence type="ECO:0000313" key="1">
    <source>
        <dbReference type="EMBL" id="KAJ5269952.1"/>
    </source>
</evidence>
<comment type="caution">
    <text evidence="1">The sequence shown here is derived from an EMBL/GenBank/DDBJ whole genome shotgun (WGS) entry which is preliminary data.</text>
</comment>
<accession>A0ABQ8WJJ2</accession>
<name>A0ABQ8WJJ2_PENCH</name>
<sequence>MRQYGHTRAQQMLITDTIKPAHAGYIQLQTPSISPNALAATGLSGIPTQIAPQPPDDSGYFLQYGGYPGLTARAED</sequence>